<dbReference type="AlphaFoldDB" id="A0A6A7A898"/>
<organism evidence="3 4">
    <name type="scientific">Ophiobolus disseminans</name>
    <dbReference type="NCBI Taxonomy" id="1469910"/>
    <lineage>
        <taxon>Eukaryota</taxon>
        <taxon>Fungi</taxon>
        <taxon>Dikarya</taxon>
        <taxon>Ascomycota</taxon>
        <taxon>Pezizomycotina</taxon>
        <taxon>Dothideomycetes</taxon>
        <taxon>Pleosporomycetidae</taxon>
        <taxon>Pleosporales</taxon>
        <taxon>Pleosporineae</taxon>
        <taxon>Phaeosphaeriaceae</taxon>
        <taxon>Ophiobolus</taxon>
    </lineage>
</organism>
<keyword evidence="2" id="KW-1133">Transmembrane helix</keyword>
<feature type="transmembrane region" description="Helical" evidence="2">
    <location>
        <begin position="167"/>
        <end position="191"/>
    </location>
</feature>
<dbReference type="InterPro" id="IPR009571">
    <property type="entry name" value="SUR7/Rim9-like_fungi"/>
</dbReference>
<protein>
    <submittedName>
        <fullName evidence="3">Uncharacterized protein</fullName>
    </submittedName>
</protein>
<keyword evidence="4" id="KW-1185">Reference proteome</keyword>
<sequence length="345" mass="37636">MSPKFSWSLLSRLVAIVLQAILLAGLVVLLLAGSGPLKNDIPTYPWGHIALINTGEYTRDINGEPYRGLPDSHDFSKQKDFFAIFPALYCSGWKKDGNYHADYCSPWGRQLFDLHRLWRVWGVDLIENKLVAQAPKKIFIGLVTSAASAGLSLLGGLLAVYSYRCTLLVAVLSWVAMIATLSTASLSHTFATKLVSYASSSKYDGKGGITIDPGRSHNNALWTGVALAITTAAIWTLVAHRHRKDRNAAHRSGPARKKMPFIGSIRRAAGSLGFLNRGSYKHLNDDVKMKGLGGSPNSSHPDVDSLLRTRSRDASPGGEQVLYGRGRVPQGSTAYEPLRHRQMPG</sequence>
<feature type="transmembrane region" description="Helical" evidence="2">
    <location>
        <begin position="220"/>
        <end position="238"/>
    </location>
</feature>
<dbReference type="GO" id="GO:0005886">
    <property type="term" value="C:plasma membrane"/>
    <property type="evidence" value="ECO:0007669"/>
    <property type="project" value="InterPro"/>
</dbReference>
<feature type="region of interest" description="Disordered" evidence="1">
    <location>
        <begin position="287"/>
        <end position="345"/>
    </location>
</feature>
<dbReference type="OrthoDB" id="4480814at2759"/>
<keyword evidence="2" id="KW-0472">Membrane</keyword>
<dbReference type="Proteomes" id="UP000799424">
    <property type="component" value="Unassembled WGS sequence"/>
</dbReference>
<reference evidence="3" key="1">
    <citation type="journal article" date="2020" name="Stud. Mycol.">
        <title>101 Dothideomycetes genomes: a test case for predicting lifestyles and emergence of pathogens.</title>
        <authorList>
            <person name="Haridas S."/>
            <person name="Albert R."/>
            <person name="Binder M."/>
            <person name="Bloem J."/>
            <person name="Labutti K."/>
            <person name="Salamov A."/>
            <person name="Andreopoulos B."/>
            <person name="Baker S."/>
            <person name="Barry K."/>
            <person name="Bills G."/>
            <person name="Bluhm B."/>
            <person name="Cannon C."/>
            <person name="Castanera R."/>
            <person name="Culley D."/>
            <person name="Daum C."/>
            <person name="Ezra D."/>
            <person name="Gonzalez J."/>
            <person name="Henrissat B."/>
            <person name="Kuo A."/>
            <person name="Liang C."/>
            <person name="Lipzen A."/>
            <person name="Lutzoni F."/>
            <person name="Magnuson J."/>
            <person name="Mondo S."/>
            <person name="Nolan M."/>
            <person name="Ohm R."/>
            <person name="Pangilinan J."/>
            <person name="Park H.-J."/>
            <person name="Ramirez L."/>
            <person name="Alfaro M."/>
            <person name="Sun H."/>
            <person name="Tritt A."/>
            <person name="Yoshinaga Y."/>
            <person name="Zwiers L.-H."/>
            <person name="Turgeon B."/>
            <person name="Goodwin S."/>
            <person name="Spatafora J."/>
            <person name="Crous P."/>
            <person name="Grigoriev I."/>
        </authorList>
    </citation>
    <scope>NUCLEOTIDE SEQUENCE</scope>
    <source>
        <strain evidence="3">CBS 113818</strain>
    </source>
</reference>
<keyword evidence="2" id="KW-0812">Transmembrane</keyword>
<dbReference type="Pfam" id="PF06687">
    <property type="entry name" value="SUR7"/>
    <property type="match status" value="1"/>
</dbReference>
<evidence type="ECO:0000313" key="3">
    <source>
        <dbReference type="EMBL" id="KAF2828927.1"/>
    </source>
</evidence>
<feature type="compositionally biased region" description="Basic and acidic residues" evidence="1">
    <location>
        <begin position="301"/>
        <end position="313"/>
    </location>
</feature>
<feature type="transmembrane region" description="Helical" evidence="2">
    <location>
        <begin position="138"/>
        <end position="160"/>
    </location>
</feature>
<evidence type="ECO:0000256" key="2">
    <source>
        <dbReference type="SAM" id="Phobius"/>
    </source>
</evidence>
<gene>
    <name evidence="3" type="ORF">CC86DRAFT_183260</name>
</gene>
<evidence type="ECO:0000256" key="1">
    <source>
        <dbReference type="SAM" id="MobiDB-lite"/>
    </source>
</evidence>
<dbReference type="EMBL" id="MU006221">
    <property type="protein sequence ID" value="KAF2828927.1"/>
    <property type="molecule type" value="Genomic_DNA"/>
</dbReference>
<name>A0A6A7A898_9PLEO</name>
<proteinExistence type="predicted"/>
<accession>A0A6A7A898</accession>
<evidence type="ECO:0000313" key="4">
    <source>
        <dbReference type="Proteomes" id="UP000799424"/>
    </source>
</evidence>